<dbReference type="STRING" id="126957.T1J7T4"/>
<evidence type="ECO:0000256" key="4">
    <source>
        <dbReference type="ARBA" id="ARBA00022448"/>
    </source>
</evidence>
<dbReference type="SMART" id="SM00382">
    <property type="entry name" value="AAA"/>
    <property type="match status" value="2"/>
</dbReference>
<keyword evidence="11" id="KW-0067">ATP-binding</keyword>
<dbReference type="FunFam" id="3.40.50.300:FF:000511">
    <property type="entry name" value="ATP-binding cassette, sub-family A (ABC1), member 2"/>
    <property type="match status" value="1"/>
</dbReference>
<evidence type="ECO:0000256" key="15">
    <source>
        <dbReference type="ARBA" id="ARBA00023180"/>
    </source>
</evidence>
<dbReference type="PANTHER" id="PTHR19229">
    <property type="entry name" value="ATP-BINDING CASSETTE TRANSPORTER SUBFAMILY A ABCA"/>
    <property type="match status" value="1"/>
</dbReference>
<sequence length="2323" mass="263151">MGFCLQLRVLLWKNFTLKKRRPWVLVFEIFIPLVLFFILIGIRRKQPAAAIDPMSFRALPLPSAGVIPIMQSFCDGEKDMDENGFTSYANSTLTEFLQRLDSVAEHHNHFQPGISPNDLDEIPATYRSIIEDPIALRGKFQNVSDLKFGQLIKNQSELEKFLHDNLTFSYDDISALLNSSINVKQLYSLIFGVPKNFELLSESEEVSTKENDGSNFGIIFDVLSNEKLTKAIQFLLESTNTDGTPMNVDEIVQFFKFVLLTPRNIRELACKTSASVNVLSSPDNDSAISLENFRVNICNMSKQNLSLFIAELNDQISNDKIISIKLLPQNGLVRIWMALQKQLCGKDTVILQPDADEPQVHHEEITLDDLDLTKQQREQVGILIHVLYSNPKVLYAPNNTDANKIIFKANETFVLLDTVTQFAQKILNISTEIQDFLALEETEQNLIQLKQIQTSLRRYPYLLSLDPTFRTLAEDSTIPNKTEFVLQLQAIENAACSWIALVSNISLNVFHGFENEEELISYFRHQAYFDNITVLASVIFSMAPNGSMPNHMIYKIRQNASFTEATNQVRGRFWFPGPRNWGYQYYHFGFVWIQDILERAMISIYAERDVLEPGSFIHQFPYPCFVEDQFLFMIEHVMPLCLAISWVYLVAMLCQSIVYEKEQRLKEVMKMMGLTNGVHWVAWFITSFVQMTVTVLMLTMILKYGNVLTYSDPVLIFIVLEIFAVVNIMFSFLVSVVYSKAKLAAACAGIIYFLSYVPYMYIAVREEAAHDNIPGWLKTLASVLSTTAFGMGAKYFAFYEEMGVGVHWSNLAKSPVEDDEFNLLAVCWMMVLDIILYATLTWYIENVHPGSYGLPKPWYFPLTRTYWFGGGRADIECGSLTDWLFSRNRPLSCFKEDQACCLQGSADNNGIFEPEPSHLPLGVSIENLVKVYKGTNKVAVNRLSLNLFEGQITSFLGHNGAGKTTTMSILTGLFPPTSGYARIYGRDIRSEMDNIRKSLGMCPQHNVLFDEMTVEEHLWFYARLKGMPLKTIRQEMNKLIEDVGLPMKRHQKVECLSGGMKRKLSVGIAFVGGSRTVILDEPTAGVDPYARRAIWDLIIKYKKGKTILLSTHHMDEADILGDRIAIISNGQLKCCGSALFLKNNLGDGYHLYVVKKPVDISNQLIDLESDDEHEINSGRGQTSSFLSSCKESRVTQFIHKHMASAYLASETKHELHYILPISELKKGSFEKLFTDLELSLNALHISSYGIKNTTLEEVFLKVAEGHNLCETEMGDLNVKNEEIEENNVNEASEPLLPLTTDRSCSSPESLDSFVTNETNNEYLLKQRGKNMHRYEWEGTSMERVEGNMLLMQQFWAILVKRYLCTKRNWKGLFSQILLPAFFVSVAMSVALTAPQIEDLPPLSLSPSQYYNFTRPDGNVIPFANHQSHKKPRSWSKDASALDLEATLLMASGVGATCVQQDPYQIFELNATVRDFKLFSQYFEPSCASVFVPGFELQNFVPLAVIQHPLNCPANSNCTDPQTTTAPKQRYYPSCHCTKDKTGFVCASDGYIHPNTFMVVTSDKLVNISDDYEHDYYLHTTDMYRLRRYGALSLGHELSYVPENFGEKAPSLFRKIAVKQVAKIWFNNKGYHSMSTYINTLNNAILRANLNASVKGQPAAYGITVINHPMVDTISISIRDKILQGTDVLIAIFIIVAMSFVPASFVLFLVYERFTKAKHLQTLSGVPPLIYWFANYFWDMCNYVVPATCCVLILLIFNIPAYASKNNFPAVVSLFLMYGWSVTPVMYPASFLFKEPSTAYIFLIVINLFIGITCVVTSFLLDVFSSNQMIDGTKLAGGWIIKHGVLGNIHTIVKPMFLVFPNYCLGRGLMDIAFNEYNNFYLLKTGQYERIRSPFAWNLVSRNLVAMAVSGIVFFIITLVCELKFFRKPQRVSVPLSAMDVPEDDDVINEKIRVLRGAGRRDLLRLDNITKVYHTTKFGRHLAVDKLCLGIPEGECFGLLGVNGAGKSTTFKMLTGDTDVTDGDAYLSGYSVKRELKKVQQYIGYCPQVDALYDELTAREHLTLYSRLCGIRLSEEKKIVNWGLTKLDLLQYADKPAGTYSGGNKRKLSTAIALIGGPPVIYLDEPTTGMDPYSRRFLWNLIIDLIKEGRSIVLTSHSMEECEALSTRLAIMVNGRFRCLGSIQHLKNRFGEGYSILVRTKEHEVEPVLRFFKRTFPDAILKERHHNIIQYELKSTTISLSYVFSKMESAVEDLCIEDYSVSQNTLDNVFINFVKQQSDMNFKPAGMMSENSSENLLIDSSDDDMPILLEQSGSRLSFLNLAAD</sequence>
<feature type="transmembrane region" description="Helical" evidence="20">
    <location>
        <begin position="1687"/>
        <end position="1710"/>
    </location>
</feature>
<dbReference type="InterPro" id="IPR026082">
    <property type="entry name" value="ABCA"/>
</dbReference>
<keyword evidence="23" id="KW-1185">Reference proteome</keyword>
<dbReference type="PANTHER" id="PTHR19229:SF36">
    <property type="entry name" value="ATP-BINDING CASSETTE SUB-FAMILY A MEMBER 2"/>
    <property type="match status" value="1"/>
</dbReference>
<dbReference type="InterPro" id="IPR027417">
    <property type="entry name" value="P-loop_NTPase"/>
</dbReference>
<dbReference type="InterPro" id="IPR017871">
    <property type="entry name" value="ABC_transporter-like_CS"/>
</dbReference>
<dbReference type="Gene3D" id="3.40.50.300">
    <property type="entry name" value="P-loop containing nucleotide triphosphate hydrolases"/>
    <property type="match status" value="2"/>
</dbReference>
<feature type="transmembrane region" description="Helical" evidence="20">
    <location>
        <begin position="23"/>
        <end position="42"/>
    </location>
</feature>
<evidence type="ECO:0000256" key="1">
    <source>
        <dbReference type="ARBA" id="ARBA00004155"/>
    </source>
</evidence>
<dbReference type="OMA" id="QYFDSMC"/>
<keyword evidence="15" id="KW-0325">Glycoprotein</keyword>
<dbReference type="EMBL" id="JH431939">
    <property type="status" value="NOT_ANNOTATED_CDS"/>
    <property type="molecule type" value="Genomic_DNA"/>
</dbReference>
<dbReference type="eggNOG" id="KOG0059">
    <property type="taxonomic scope" value="Eukaryota"/>
</dbReference>
<dbReference type="HOGENOM" id="CLU_000604_19_0_1"/>
<dbReference type="PhylomeDB" id="T1J7T4"/>
<keyword evidence="6" id="KW-0597">Phosphoprotein</keyword>
<keyword evidence="10" id="KW-0967">Endosome</keyword>
<comment type="function">
    <text evidence="17">Probable lipid transporter that modulates cholesterol sequestration in the late endosome/lysosome by regulating the intracellular sphingolipid metabolism, in turn participates in cholesterol homeostasis. May alter the transbilayer distribution of ceramide in the intraluminal membrane lipid bilayer, favoring its retention in the outer leaflet that results in increased acid ceramidase activity in the late endosome/lysosome, facilitating ceramide deacylation to sphingosine leading to the sequestration of free cholesterol in lysosomes. In addition regulates amyloid-beta production either by activating a signaling pathway that regulates amyloid precursor protein transcription through the modulation of sphingolipid metabolism or through its role in gamma-secretase processing of APP. May play a role in myelin formation.</text>
</comment>
<dbReference type="PROSITE" id="PS50893">
    <property type="entry name" value="ABC_TRANSPORTER_2"/>
    <property type="match status" value="2"/>
</dbReference>
<evidence type="ECO:0000256" key="8">
    <source>
        <dbReference type="ARBA" id="ARBA00022737"/>
    </source>
</evidence>
<feature type="domain" description="ABC transporter" evidence="21">
    <location>
        <begin position="923"/>
        <end position="1154"/>
    </location>
</feature>
<reference evidence="23" key="1">
    <citation type="submission" date="2011-05" db="EMBL/GenBank/DDBJ databases">
        <authorList>
            <person name="Richards S.R."/>
            <person name="Qu J."/>
            <person name="Jiang H."/>
            <person name="Jhangiani S.N."/>
            <person name="Agravi P."/>
            <person name="Goodspeed R."/>
            <person name="Gross S."/>
            <person name="Mandapat C."/>
            <person name="Jackson L."/>
            <person name="Mathew T."/>
            <person name="Pu L."/>
            <person name="Thornton R."/>
            <person name="Saada N."/>
            <person name="Wilczek-Boney K.B."/>
            <person name="Lee S."/>
            <person name="Kovar C."/>
            <person name="Wu Y."/>
            <person name="Scherer S.E."/>
            <person name="Worley K.C."/>
            <person name="Muzny D.M."/>
            <person name="Gibbs R."/>
        </authorList>
    </citation>
    <scope>NUCLEOTIDE SEQUENCE</scope>
    <source>
        <strain evidence="23">Brora</strain>
    </source>
</reference>
<evidence type="ECO:0000256" key="3">
    <source>
        <dbReference type="ARBA" id="ARBA00008869"/>
    </source>
</evidence>
<evidence type="ECO:0000256" key="7">
    <source>
        <dbReference type="ARBA" id="ARBA00022692"/>
    </source>
</evidence>
<proteinExistence type="inferred from homology"/>
<name>T1J7T4_STRMM</name>
<dbReference type="InterPro" id="IPR013525">
    <property type="entry name" value="ABC2_TM"/>
</dbReference>
<evidence type="ECO:0000256" key="11">
    <source>
        <dbReference type="ARBA" id="ARBA00022840"/>
    </source>
</evidence>
<evidence type="ECO:0000256" key="19">
    <source>
        <dbReference type="ARBA" id="ARBA00083139"/>
    </source>
</evidence>
<feature type="transmembrane region" description="Helical" evidence="20">
    <location>
        <begin position="680"/>
        <end position="702"/>
    </location>
</feature>
<keyword evidence="12" id="KW-1278">Translocase</keyword>
<feature type="transmembrane region" description="Helical" evidence="20">
    <location>
        <begin position="743"/>
        <end position="762"/>
    </location>
</feature>
<evidence type="ECO:0000256" key="14">
    <source>
        <dbReference type="ARBA" id="ARBA00023136"/>
    </source>
</evidence>
<dbReference type="GO" id="GO:0010008">
    <property type="term" value="C:endosome membrane"/>
    <property type="evidence" value="ECO:0007669"/>
    <property type="project" value="UniProtKB-SubCell"/>
</dbReference>
<feature type="transmembrane region" description="Helical" evidence="20">
    <location>
        <begin position="1767"/>
        <end position="1786"/>
    </location>
</feature>
<dbReference type="GO" id="GO:0140359">
    <property type="term" value="F:ABC-type transporter activity"/>
    <property type="evidence" value="ECO:0007669"/>
    <property type="project" value="InterPro"/>
</dbReference>
<dbReference type="GO" id="GO:0016887">
    <property type="term" value="F:ATP hydrolysis activity"/>
    <property type="evidence" value="ECO:0007669"/>
    <property type="project" value="InterPro"/>
</dbReference>
<feature type="transmembrane region" description="Helical" evidence="20">
    <location>
        <begin position="1903"/>
        <end position="1922"/>
    </location>
</feature>
<evidence type="ECO:0000256" key="6">
    <source>
        <dbReference type="ARBA" id="ARBA00022553"/>
    </source>
</evidence>
<comment type="similarity">
    <text evidence="3">Belongs to the ABC transporter superfamily. ABCA family.</text>
</comment>
<dbReference type="FunFam" id="3.40.50.300:FF:000612">
    <property type="entry name" value="ATP-binding cassette, sub-family A (ABC1), member 2"/>
    <property type="match status" value="1"/>
</dbReference>
<keyword evidence="8" id="KW-0677">Repeat</keyword>
<keyword evidence="7 20" id="KW-0812">Transmembrane</keyword>
<dbReference type="PROSITE" id="PS00211">
    <property type="entry name" value="ABC_TRANSPORTER_1"/>
    <property type="match status" value="1"/>
</dbReference>
<keyword evidence="13 20" id="KW-1133">Transmembrane helix</keyword>
<dbReference type="Proteomes" id="UP000014500">
    <property type="component" value="Unassembled WGS sequence"/>
</dbReference>
<evidence type="ECO:0000256" key="9">
    <source>
        <dbReference type="ARBA" id="ARBA00022741"/>
    </source>
</evidence>
<dbReference type="CDD" id="cd03263">
    <property type="entry name" value="ABC_subfamily_A"/>
    <property type="match status" value="2"/>
</dbReference>
<dbReference type="Pfam" id="PF00005">
    <property type="entry name" value="ABC_tran"/>
    <property type="match status" value="2"/>
</dbReference>
<keyword evidence="16" id="KW-0458">Lysosome</keyword>
<evidence type="ECO:0000256" key="18">
    <source>
        <dbReference type="ARBA" id="ARBA00068368"/>
    </source>
</evidence>
<evidence type="ECO:0000256" key="12">
    <source>
        <dbReference type="ARBA" id="ARBA00022967"/>
    </source>
</evidence>
<evidence type="ECO:0000256" key="16">
    <source>
        <dbReference type="ARBA" id="ARBA00023228"/>
    </source>
</evidence>
<evidence type="ECO:0000256" key="5">
    <source>
        <dbReference type="ARBA" id="ARBA00022481"/>
    </source>
</evidence>
<dbReference type="GO" id="GO:0005319">
    <property type="term" value="F:lipid transporter activity"/>
    <property type="evidence" value="ECO:0007669"/>
    <property type="project" value="TreeGrafter"/>
</dbReference>
<keyword evidence="4" id="KW-0813">Transport</keyword>
<evidence type="ECO:0000313" key="22">
    <source>
        <dbReference type="EnsemblMetazoa" id="SMAR009739-PA"/>
    </source>
</evidence>
<keyword evidence="9" id="KW-0547">Nucleotide-binding</keyword>
<evidence type="ECO:0000256" key="17">
    <source>
        <dbReference type="ARBA" id="ARBA00059684"/>
    </source>
</evidence>
<dbReference type="GO" id="GO:0010556">
    <property type="term" value="P:regulation of macromolecule biosynthetic process"/>
    <property type="evidence" value="ECO:0007669"/>
    <property type="project" value="UniProtKB-ARBA"/>
</dbReference>
<evidence type="ECO:0000256" key="20">
    <source>
        <dbReference type="SAM" id="Phobius"/>
    </source>
</evidence>
<feature type="transmembrane region" description="Helical" evidence="20">
    <location>
        <begin position="637"/>
        <end position="659"/>
    </location>
</feature>
<organism evidence="22 23">
    <name type="scientific">Strigamia maritima</name>
    <name type="common">European centipede</name>
    <name type="synonym">Geophilus maritimus</name>
    <dbReference type="NCBI Taxonomy" id="126957"/>
    <lineage>
        <taxon>Eukaryota</taxon>
        <taxon>Metazoa</taxon>
        <taxon>Ecdysozoa</taxon>
        <taxon>Arthropoda</taxon>
        <taxon>Myriapoda</taxon>
        <taxon>Chilopoda</taxon>
        <taxon>Pleurostigmophora</taxon>
        <taxon>Geophilomorpha</taxon>
        <taxon>Linotaeniidae</taxon>
        <taxon>Strigamia</taxon>
    </lineage>
</organism>
<evidence type="ECO:0000256" key="13">
    <source>
        <dbReference type="ARBA" id="ARBA00022989"/>
    </source>
</evidence>
<comment type="subcellular location">
    <subcellularLocation>
        <location evidence="2">Endosome membrane</location>
    </subcellularLocation>
    <subcellularLocation>
        <location evidence="1">Lysosome membrane</location>
        <topology evidence="1">Multi-pass membrane protein</topology>
    </subcellularLocation>
</comment>
<keyword evidence="5" id="KW-0488">Methylation</keyword>
<feature type="domain" description="ABC transporter" evidence="21">
    <location>
        <begin position="1963"/>
        <end position="2198"/>
    </location>
</feature>
<dbReference type="InterPro" id="IPR003439">
    <property type="entry name" value="ABC_transporter-like_ATP-bd"/>
</dbReference>
<feature type="transmembrane region" description="Helical" evidence="20">
    <location>
        <begin position="714"/>
        <end position="736"/>
    </location>
</feature>
<dbReference type="EnsemblMetazoa" id="SMAR009739-RA">
    <property type="protein sequence ID" value="SMAR009739-PA"/>
    <property type="gene ID" value="SMAR009739"/>
</dbReference>
<dbReference type="Pfam" id="PF12698">
    <property type="entry name" value="ABC2_membrane_3"/>
    <property type="match status" value="2"/>
</dbReference>
<feature type="transmembrane region" description="Helical" evidence="20">
    <location>
        <begin position="1742"/>
        <end position="1761"/>
    </location>
</feature>
<evidence type="ECO:0000313" key="23">
    <source>
        <dbReference type="Proteomes" id="UP000014500"/>
    </source>
</evidence>
<dbReference type="InterPro" id="IPR003593">
    <property type="entry name" value="AAA+_ATPase"/>
</dbReference>
<evidence type="ECO:0000256" key="2">
    <source>
        <dbReference type="ARBA" id="ARBA00004608"/>
    </source>
</evidence>
<dbReference type="GO" id="GO:0005765">
    <property type="term" value="C:lysosomal membrane"/>
    <property type="evidence" value="ECO:0007669"/>
    <property type="project" value="UniProtKB-SubCell"/>
</dbReference>
<accession>T1J7T4</accession>
<feature type="transmembrane region" description="Helical" evidence="20">
    <location>
        <begin position="1798"/>
        <end position="1820"/>
    </location>
</feature>
<evidence type="ECO:0000259" key="21">
    <source>
        <dbReference type="PROSITE" id="PS50893"/>
    </source>
</evidence>
<dbReference type="Pfam" id="PF23321">
    <property type="entry name" value="R1_ABCA1"/>
    <property type="match status" value="1"/>
</dbReference>
<protein>
    <recommendedName>
        <fullName evidence="18">ATP-binding cassette sub-family A member 2</fullName>
    </recommendedName>
    <alternativeName>
        <fullName evidence="19">ATP-binding cassette transporter 2</fullName>
    </alternativeName>
</protein>
<reference evidence="22" key="2">
    <citation type="submission" date="2015-02" db="UniProtKB">
        <authorList>
            <consortium name="EnsemblMetazoa"/>
        </authorList>
    </citation>
    <scope>IDENTIFICATION</scope>
</reference>
<dbReference type="GO" id="GO:0051247">
    <property type="term" value="P:positive regulation of protein metabolic process"/>
    <property type="evidence" value="ECO:0007669"/>
    <property type="project" value="UniProtKB-ARBA"/>
</dbReference>
<dbReference type="GO" id="GO:0005524">
    <property type="term" value="F:ATP binding"/>
    <property type="evidence" value="ECO:0007669"/>
    <property type="project" value="UniProtKB-KW"/>
</dbReference>
<feature type="transmembrane region" description="Helical" evidence="20">
    <location>
        <begin position="823"/>
        <end position="844"/>
    </location>
</feature>
<evidence type="ECO:0000256" key="10">
    <source>
        <dbReference type="ARBA" id="ARBA00022753"/>
    </source>
</evidence>
<dbReference type="SUPFAM" id="SSF52540">
    <property type="entry name" value="P-loop containing nucleoside triphosphate hydrolases"/>
    <property type="match status" value="2"/>
</dbReference>
<keyword evidence="14 20" id="KW-0472">Membrane</keyword>
<dbReference type="InterPro" id="IPR056264">
    <property type="entry name" value="R2_ABCA1-4-like"/>
</dbReference>